<keyword evidence="2" id="KW-0663">Pyridoxal phosphate</keyword>
<evidence type="ECO:0000256" key="5">
    <source>
        <dbReference type="ARBA" id="ARBA00023163"/>
    </source>
</evidence>
<evidence type="ECO:0000256" key="1">
    <source>
        <dbReference type="ARBA" id="ARBA00005384"/>
    </source>
</evidence>
<dbReference type="CDD" id="cd00609">
    <property type="entry name" value="AAT_like"/>
    <property type="match status" value="1"/>
</dbReference>
<sequence length="501" mass="53153">MAEQTGGGLWQPDLTDRDRPLYLAIADAIADDVRDGRLAVGQRMPPQRTLADRLGLDLTTVSRAYGEARRRGLLDARVGQGTFVRQQDAPVPGPARRLTTAPVPNPIPAVIDMTMNQPPLPDAPELLDRVRQGIELAVRQIDPQSLLRYPDSGAGATDEDRAAGARWLARRQPDPAGGSDAEEAASRIATRTVVCPGTQGALLALLSMLARPGDTVCTEALTYPGFKAIARQLGLQVIGIPMDGRGLDPDALRAAVKAHAPKALYCTPTLHNPTTATLPAERREAIAAIARDHGFPIIEDDIYGVLPQDAPPPIASFAPDVTFHVVGLAKCVAPGLRIAYVAAPDGRQAIRLASALRATMLGTPPILAAVATQWIGDGTAEQLLSAIRAEARVRQGMARDLLPPTAMTAHPDGFHLWLTLPPSWTRGEFASHLRTRGIAAAVSDTFLVPGPDLVSGFQPGPAPEALRICLGAPPARADCRRMLETLADTLEQSPAVIGIVI</sequence>
<dbReference type="InterPro" id="IPR015421">
    <property type="entry name" value="PyrdxlP-dep_Trfase_major"/>
</dbReference>
<evidence type="ECO:0000256" key="4">
    <source>
        <dbReference type="ARBA" id="ARBA00023125"/>
    </source>
</evidence>
<evidence type="ECO:0000259" key="6">
    <source>
        <dbReference type="PROSITE" id="PS50949"/>
    </source>
</evidence>
<dbReference type="EMBL" id="CP012402">
    <property type="protein sequence ID" value="ALG72912.1"/>
    <property type="molecule type" value="Genomic_DNA"/>
</dbReference>
<dbReference type="RefSeq" id="WP_045582866.1">
    <property type="nucleotide sequence ID" value="NZ_CP012402.1"/>
</dbReference>
<dbReference type="SUPFAM" id="SSF46785">
    <property type="entry name" value="Winged helix' DNA-binding domain"/>
    <property type="match status" value="1"/>
</dbReference>
<dbReference type="SUPFAM" id="SSF53383">
    <property type="entry name" value="PLP-dependent transferases"/>
    <property type="match status" value="1"/>
</dbReference>
<proteinExistence type="inferred from homology"/>
<dbReference type="GO" id="GO:0030170">
    <property type="term" value="F:pyridoxal phosphate binding"/>
    <property type="evidence" value="ECO:0007669"/>
    <property type="project" value="InterPro"/>
</dbReference>
<dbReference type="Gene3D" id="3.40.640.10">
    <property type="entry name" value="Type I PLP-dependent aspartate aminotransferase-like (Major domain)"/>
    <property type="match status" value="1"/>
</dbReference>
<feature type="domain" description="HTH gntR-type" evidence="6">
    <location>
        <begin position="19"/>
        <end position="87"/>
    </location>
</feature>
<dbReference type="Gene3D" id="1.10.10.10">
    <property type="entry name" value="Winged helix-like DNA-binding domain superfamily/Winged helix DNA-binding domain"/>
    <property type="match status" value="1"/>
</dbReference>
<accession>A0AAC8W0S9</accession>
<gene>
    <name evidence="7" type="ORF">AL072_18305</name>
</gene>
<keyword evidence="3" id="KW-0805">Transcription regulation</keyword>
<dbReference type="InterPro" id="IPR036390">
    <property type="entry name" value="WH_DNA-bd_sf"/>
</dbReference>
<evidence type="ECO:0000313" key="8">
    <source>
        <dbReference type="Proteomes" id="UP000069935"/>
    </source>
</evidence>
<dbReference type="SMART" id="SM00345">
    <property type="entry name" value="HTH_GNTR"/>
    <property type="match status" value="1"/>
</dbReference>
<evidence type="ECO:0000256" key="2">
    <source>
        <dbReference type="ARBA" id="ARBA00022898"/>
    </source>
</evidence>
<keyword evidence="4" id="KW-0238">DNA-binding</keyword>
<evidence type="ECO:0000256" key="3">
    <source>
        <dbReference type="ARBA" id="ARBA00023015"/>
    </source>
</evidence>
<keyword evidence="5" id="KW-0804">Transcription</keyword>
<dbReference type="InterPro" id="IPR015424">
    <property type="entry name" value="PyrdxlP-dep_Trfase"/>
</dbReference>
<dbReference type="InterPro" id="IPR051446">
    <property type="entry name" value="HTH_trans_reg/aminotransferase"/>
</dbReference>
<dbReference type="PROSITE" id="PS50949">
    <property type="entry name" value="HTH_GNTR"/>
    <property type="match status" value="1"/>
</dbReference>
<organism evidence="7 8">
    <name type="scientific">Azospirillum thiophilum</name>
    <dbReference type="NCBI Taxonomy" id="528244"/>
    <lineage>
        <taxon>Bacteria</taxon>
        <taxon>Pseudomonadati</taxon>
        <taxon>Pseudomonadota</taxon>
        <taxon>Alphaproteobacteria</taxon>
        <taxon>Rhodospirillales</taxon>
        <taxon>Azospirillaceae</taxon>
        <taxon>Azospirillum</taxon>
    </lineage>
</organism>
<dbReference type="PANTHER" id="PTHR46577">
    <property type="entry name" value="HTH-TYPE TRANSCRIPTIONAL REGULATORY PROTEIN GABR"/>
    <property type="match status" value="1"/>
</dbReference>
<dbReference type="InterPro" id="IPR000524">
    <property type="entry name" value="Tscrpt_reg_HTH_GntR"/>
</dbReference>
<dbReference type="AlphaFoldDB" id="A0AAC8W0S9"/>
<dbReference type="KEGG" id="ati:AL072_18305"/>
<evidence type="ECO:0000313" key="7">
    <source>
        <dbReference type="EMBL" id="ALG72912.1"/>
    </source>
</evidence>
<dbReference type="CDD" id="cd07377">
    <property type="entry name" value="WHTH_GntR"/>
    <property type="match status" value="1"/>
</dbReference>
<dbReference type="GO" id="GO:0003700">
    <property type="term" value="F:DNA-binding transcription factor activity"/>
    <property type="evidence" value="ECO:0007669"/>
    <property type="project" value="InterPro"/>
</dbReference>
<dbReference type="InterPro" id="IPR036388">
    <property type="entry name" value="WH-like_DNA-bd_sf"/>
</dbReference>
<name>A0AAC8W0S9_9PROT</name>
<reference evidence="7 8" key="2">
    <citation type="journal article" date="2016" name="Genome Announc.">
        <title>Complete Genome Sequence of a Strain of Azospirillum thiophilum Isolated from a Sulfide Spring.</title>
        <authorList>
            <person name="Fomenkov A."/>
            <person name="Vincze T."/>
            <person name="Grabovich M."/>
            <person name="Anton B.P."/>
            <person name="Dubinina G."/>
            <person name="Orlova M."/>
            <person name="Belousova E."/>
            <person name="Roberts R.J."/>
        </authorList>
    </citation>
    <scope>NUCLEOTIDE SEQUENCE [LARGE SCALE GENOMIC DNA]</scope>
    <source>
        <strain evidence="7 8">BV-S</strain>
    </source>
</reference>
<dbReference type="Proteomes" id="UP000069935">
    <property type="component" value="Chromosome 2"/>
</dbReference>
<dbReference type="InterPro" id="IPR004839">
    <property type="entry name" value="Aminotransferase_I/II_large"/>
</dbReference>
<dbReference type="GO" id="GO:0003677">
    <property type="term" value="F:DNA binding"/>
    <property type="evidence" value="ECO:0007669"/>
    <property type="project" value="UniProtKB-KW"/>
</dbReference>
<dbReference type="PANTHER" id="PTHR46577:SF1">
    <property type="entry name" value="HTH-TYPE TRANSCRIPTIONAL REGULATORY PROTEIN GABR"/>
    <property type="match status" value="1"/>
</dbReference>
<dbReference type="Pfam" id="PF00392">
    <property type="entry name" value="GntR"/>
    <property type="match status" value="1"/>
</dbReference>
<protein>
    <submittedName>
        <fullName evidence="7">GntR family transcriptional regulator</fullName>
    </submittedName>
</protein>
<keyword evidence="8" id="KW-1185">Reference proteome</keyword>
<dbReference type="Pfam" id="PF00155">
    <property type="entry name" value="Aminotran_1_2"/>
    <property type="match status" value="1"/>
</dbReference>
<comment type="similarity">
    <text evidence="1">In the C-terminal section; belongs to the class-I pyridoxal-phosphate-dependent aminotransferase family.</text>
</comment>
<reference evidence="8" key="1">
    <citation type="submission" date="2015-08" db="EMBL/GenBank/DDBJ databases">
        <title>Complete Genome Sequence of Azospirillum thiophilum BV-S.</title>
        <authorList>
            <person name="Fomenkov A."/>
            <person name="Vincze T."/>
            <person name="Grabovich M."/>
            <person name="Dubinina G."/>
            <person name="Orlova M."/>
            <person name="Belousova E."/>
            <person name="Roberts R.J."/>
        </authorList>
    </citation>
    <scope>NUCLEOTIDE SEQUENCE [LARGE SCALE GENOMIC DNA]</scope>
    <source>
        <strain evidence="8">BV-S</strain>
    </source>
</reference>